<keyword evidence="4" id="KW-0175">Coiled coil</keyword>
<dbReference type="InterPro" id="IPR003099">
    <property type="entry name" value="Prephen_DH"/>
</dbReference>
<protein>
    <submittedName>
        <fullName evidence="6">Prephenate dehydrogenase</fullName>
    </submittedName>
</protein>
<comment type="caution">
    <text evidence="6">The sequence shown here is derived from an EMBL/GenBank/DDBJ whole genome shotgun (WGS) entry which is preliminary data.</text>
</comment>
<dbReference type="InterPro" id="IPR036291">
    <property type="entry name" value="NAD(P)-bd_dom_sf"/>
</dbReference>
<keyword evidence="7" id="KW-1185">Reference proteome</keyword>
<dbReference type="Gene3D" id="1.10.3660.10">
    <property type="entry name" value="6-phosphogluconate dehydrogenase C-terminal like domain"/>
    <property type="match status" value="1"/>
</dbReference>
<dbReference type="GO" id="GO:0070403">
    <property type="term" value="F:NAD+ binding"/>
    <property type="evidence" value="ECO:0007669"/>
    <property type="project" value="InterPro"/>
</dbReference>
<dbReference type="InterPro" id="IPR008927">
    <property type="entry name" value="6-PGluconate_DH-like_C_sf"/>
</dbReference>
<dbReference type="PANTHER" id="PTHR21363:SF0">
    <property type="entry name" value="PREPHENATE DEHYDROGENASE [NADP(+)]"/>
    <property type="match status" value="1"/>
</dbReference>
<dbReference type="Pfam" id="PF02153">
    <property type="entry name" value="PDH_N"/>
    <property type="match status" value="1"/>
</dbReference>
<evidence type="ECO:0000256" key="3">
    <source>
        <dbReference type="ARBA" id="ARBA00029440"/>
    </source>
</evidence>
<dbReference type="PROSITE" id="PS51176">
    <property type="entry name" value="PDH_ADH"/>
    <property type="match status" value="1"/>
</dbReference>
<accession>A0A926EC26</accession>
<sequence length="275" mass="30332">MKIGIVGLGLMGASFAKALKRYTSHTVLGLDRDPAVRESALHDGAVDEVHEDPAFLSQCAVTFLCLFPVQTVAFVKENLSHFQKGSIVADICGIKGYVVNALSQMELPFIYLPSHPMAGREVCGYHGSLESLFVGASYICTPVDAPQYAVDTLESLVRSIGFTDFVVTTPADHDRIIAFTSQLPHVISNAYVKSPSCSKHNGFSAGSYKDLSRVAKLNEEMWSDLFLLNRESLLSELDTLLQNLAQYRDALAREDRDALRDLLREGRIIKEECDQ</sequence>
<evidence type="ECO:0000313" key="6">
    <source>
        <dbReference type="EMBL" id="MBC8571147.1"/>
    </source>
</evidence>
<evidence type="ECO:0000259" key="5">
    <source>
        <dbReference type="PROSITE" id="PS51176"/>
    </source>
</evidence>
<organism evidence="6 7">
    <name type="scientific">Zongyangia hominis</name>
    <dbReference type="NCBI Taxonomy" id="2763677"/>
    <lineage>
        <taxon>Bacteria</taxon>
        <taxon>Bacillati</taxon>
        <taxon>Bacillota</taxon>
        <taxon>Clostridia</taxon>
        <taxon>Eubacteriales</taxon>
        <taxon>Oscillospiraceae</taxon>
        <taxon>Zongyangia</taxon>
    </lineage>
</organism>
<dbReference type="RefSeq" id="WP_262398238.1">
    <property type="nucleotide sequence ID" value="NZ_JACRTC010000007.1"/>
</dbReference>
<feature type="coiled-coil region" evidence="4">
    <location>
        <begin position="230"/>
        <end position="257"/>
    </location>
</feature>
<reference evidence="6" key="1">
    <citation type="submission" date="2020-08" db="EMBL/GenBank/DDBJ databases">
        <title>Genome public.</title>
        <authorList>
            <person name="Liu C."/>
            <person name="Sun Q."/>
        </authorList>
    </citation>
    <scope>NUCLEOTIDE SEQUENCE</scope>
    <source>
        <strain evidence="6">NSJ-54</strain>
    </source>
</reference>
<gene>
    <name evidence="6" type="ORF">H8709_09960</name>
</gene>
<proteinExistence type="inferred from homology"/>
<dbReference type="Pfam" id="PF20463">
    <property type="entry name" value="PDH_C"/>
    <property type="match status" value="1"/>
</dbReference>
<comment type="pathway">
    <text evidence="3">Amino-acid biosynthesis.</text>
</comment>
<dbReference type="GO" id="GO:0008977">
    <property type="term" value="F:prephenate dehydrogenase (NAD+) activity"/>
    <property type="evidence" value="ECO:0007669"/>
    <property type="project" value="InterPro"/>
</dbReference>
<feature type="domain" description="Prephenate/arogenate dehydrogenase" evidence="5">
    <location>
        <begin position="1"/>
        <end position="275"/>
    </location>
</feature>
<evidence type="ECO:0000256" key="2">
    <source>
        <dbReference type="ARBA" id="ARBA00023002"/>
    </source>
</evidence>
<dbReference type="AlphaFoldDB" id="A0A926EC26"/>
<dbReference type="SUPFAM" id="SSF48179">
    <property type="entry name" value="6-phosphogluconate dehydrogenase C-terminal domain-like"/>
    <property type="match status" value="1"/>
</dbReference>
<dbReference type="InterPro" id="IPR046825">
    <property type="entry name" value="PDH_C"/>
</dbReference>
<comment type="similarity">
    <text evidence="1">Belongs to the prephenate/arogenate dehydrogenase family.</text>
</comment>
<dbReference type="InterPro" id="IPR050812">
    <property type="entry name" value="Preph/Arog_dehydrog"/>
</dbReference>
<evidence type="ECO:0000256" key="1">
    <source>
        <dbReference type="ARBA" id="ARBA00007964"/>
    </source>
</evidence>
<dbReference type="EMBL" id="JACRTC010000007">
    <property type="protein sequence ID" value="MBC8571147.1"/>
    <property type="molecule type" value="Genomic_DNA"/>
</dbReference>
<evidence type="ECO:0000256" key="4">
    <source>
        <dbReference type="SAM" id="Coils"/>
    </source>
</evidence>
<dbReference type="InterPro" id="IPR046826">
    <property type="entry name" value="PDH_N"/>
</dbReference>
<dbReference type="Gene3D" id="3.40.50.720">
    <property type="entry name" value="NAD(P)-binding Rossmann-like Domain"/>
    <property type="match status" value="1"/>
</dbReference>
<keyword evidence="2" id="KW-0560">Oxidoreductase</keyword>
<dbReference type="Proteomes" id="UP000660861">
    <property type="component" value="Unassembled WGS sequence"/>
</dbReference>
<dbReference type="PANTHER" id="PTHR21363">
    <property type="entry name" value="PREPHENATE DEHYDROGENASE"/>
    <property type="match status" value="1"/>
</dbReference>
<dbReference type="SUPFAM" id="SSF51735">
    <property type="entry name" value="NAD(P)-binding Rossmann-fold domains"/>
    <property type="match status" value="1"/>
</dbReference>
<evidence type="ECO:0000313" key="7">
    <source>
        <dbReference type="Proteomes" id="UP000660861"/>
    </source>
</evidence>
<name>A0A926EC26_9FIRM</name>
<dbReference type="GO" id="GO:0004665">
    <property type="term" value="F:prephenate dehydrogenase (NADP+) activity"/>
    <property type="evidence" value="ECO:0007669"/>
    <property type="project" value="InterPro"/>
</dbReference>
<dbReference type="GO" id="GO:0006571">
    <property type="term" value="P:tyrosine biosynthetic process"/>
    <property type="evidence" value="ECO:0007669"/>
    <property type="project" value="InterPro"/>
</dbReference>